<dbReference type="InterPro" id="IPR050210">
    <property type="entry name" value="tRNA_Adenine-N(6)_MTase"/>
</dbReference>
<dbReference type="InterPro" id="IPR007848">
    <property type="entry name" value="Small_mtfrase_dom"/>
</dbReference>
<proteinExistence type="predicted"/>
<dbReference type="GO" id="GO:0008168">
    <property type="term" value="F:methyltransferase activity"/>
    <property type="evidence" value="ECO:0007669"/>
    <property type="project" value="UniProtKB-KW"/>
</dbReference>
<dbReference type="EMBL" id="CYSE01000001">
    <property type="protein sequence ID" value="CUH75118.1"/>
    <property type="molecule type" value="Genomic_DNA"/>
</dbReference>
<dbReference type="Pfam" id="PF05175">
    <property type="entry name" value="MTS"/>
    <property type="match status" value="1"/>
</dbReference>
<sequence length="273" mass="29068">MTCRARGGFCAKTGCVLRVEPFAEADLTHDAMLGGKAMIRQPRVGYRAGTDPVLLAATIEAKPGQSVLELGCGAGPGLCCLGARVPGVQLYGIELQPAYAALARRNLSENGLGGTVWEGDLSAPPPEMRALSFHHVMANPPYFEAGRGIAAQDAGRGLGRAGETPLATWVAVAAKRLRPRGYMTFIQRAERLPELLAAMQAHVGALELLPLLPRPGRAPRLVLVRGRKDGKAAFRFHPPQVIHAPGEHEDGVNNYSEAFTKVMKHGAGLPFSE</sequence>
<evidence type="ECO:0000256" key="1">
    <source>
        <dbReference type="ARBA" id="ARBA00022603"/>
    </source>
</evidence>
<evidence type="ECO:0000313" key="4">
    <source>
        <dbReference type="EMBL" id="CUH75118.1"/>
    </source>
</evidence>
<evidence type="ECO:0000313" key="5">
    <source>
        <dbReference type="Proteomes" id="UP000054935"/>
    </source>
</evidence>
<dbReference type="Gene3D" id="3.40.50.150">
    <property type="entry name" value="Vaccinia Virus protein VP39"/>
    <property type="match status" value="1"/>
</dbReference>
<keyword evidence="4" id="KW-0808">Transferase</keyword>
<name>A0A0P1GK57_9RHOB</name>
<keyword evidence="5" id="KW-1185">Reference proteome</keyword>
<dbReference type="PANTHER" id="PTHR47739:SF1">
    <property type="entry name" value="TRNA1(VAL) (ADENINE(37)-N6)-METHYLTRANSFERASE"/>
    <property type="match status" value="1"/>
</dbReference>
<dbReference type="AlphaFoldDB" id="A0A0P1GK57"/>
<gene>
    <name evidence="4" type="ORF">TRN7648_00269</name>
</gene>
<evidence type="ECO:0000256" key="2">
    <source>
        <dbReference type="ARBA" id="ARBA00022691"/>
    </source>
</evidence>
<organism evidence="4 5">
    <name type="scientific">Tropicibacter naphthalenivorans</name>
    <dbReference type="NCBI Taxonomy" id="441103"/>
    <lineage>
        <taxon>Bacteria</taxon>
        <taxon>Pseudomonadati</taxon>
        <taxon>Pseudomonadota</taxon>
        <taxon>Alphaproteobacteria</taxon>
        <taxon>Rhodobacterales</taxon>
        <taxon>Roseobacteraceae</taxon>
        <taxon>Tropicibacter</taxon>
    </lineage>
</organism>
<dbReference type="Proteomes" id="UP000054935">
    <property type="component" value="Unassembled WGS sequence"/>
</dbReference>
<dbReference type="InterPro" id="IPR029063">
    <property type="entry name" value="SAM-dependent_MTases_sf"/>
</dbReference>
<dbReference type="GO" id="GO:0032259">
    <property type="term" value="P:methylation"/>
    <property type="evidence" value="ECO:0007669"/>
    <property type="project" value="UniProtKB-KW"/>
</dbReference>
<protein>
    <submittedName>
        <fullName evidence="4">N5-glutamine S-adenosyl-L-methionine-dependent methyltransferase</fullName>
    </submittedName>
</protein>
<keyword evidence="2" id="KW-0949">S-adenosyl-L-methionine</keyword>
<feature type="domain" description="Methyltransferase small" evidence="3">
    <location>
        <begin position="54"/>
        <end position="146"/>
    </location>
</feature>
<reference evidence="4 5" key="1">
    <citation type="submission" date="2015-09" db="EMBL/GenBank/DDBJ databases">
        <authorList>
            <consortium name="Swine Surveillance"/>
        </authorList>
    </citation>
    <scope>NUCLEOTIDE SEQUENCE [LARGE SCALE GENOMIC DNA]</scope>
    <source>
        <strain evidence="4 5">CECT 7648</strain>
    </source>
</reference>
<dbReference type="PANTHER" id="PTHR47739">
    <property type="entry name" value="TRNA1(VAL) (ADENINE(37)-N6)-METHYLTRANSFERASE"/>
    <property type="match status" value="1"/>
</dbReference>
<dbReference type="STRING" id="441103.TRN7648_00269"/>
<keyword evidence="1 4" id="KW-0489">Methyltransferase</keyword>
<dbReference type="CDD" id="cd02440">
    <property type="entry name" value="AdoMet_MTases"/>
    <property type="match status" value="1"/>
</dbReference>
<accession>A0A0P1GK57</accession>
<evidence type="ECO:0000259" key="3">
    <source>
        <dbReference type="Pfam" id="PF05175"/>
    </source>
</evidence>
<dbReference type="SUPFAM" id="SSF53335">
    <property type="entry name" value="S-adenosyl-L-methionine-dependent methyltransferases"/>
    <property type="match status" value="1"/>
</dbReference>